<dbReference type="EMBL" id="JAPWIE010000004">
    <property type="protein sequence ID" value="MCZ4551430.1"/>
    <property type="molecule type" value="Genomic_DNA"/>
</dbReference>
<evidence type="ECO:0000256" key="2">
    <source>
        <dbReference type="ARBA" id="ARBA00023002"/>
    </source>
</evidence>
<reference evidence="4" key="1">
    <citation type="submission" date="2022-12" db="EMBL/GenBank/DDBJ databases">
        <authorList>
            <person name="Krivoruchko A.V."/>
            <person name="Elkin A."/>
        </authorList>
    </citation>
    <scope>NUCLEOTIDE SEQUENCE</scope>
    <source>
        <strain evidence="4">IEGM 1388</strain>
    </source>
</reference>
<dbReference type="RefSeq" id="WP_301572259.1">
    <property type="nucleotide sequence ID" value="NZ_JAPWIE010000004.1"/>
</dbReference>
<sequence length="256" mass="26536">MQIDGSVVLVTGGASGLGEGAVRFLAARGAKVAILDLPRSAGSALAGQLGDAAAFFGCDVTDPAMVESAVKAVADRFGRLDVSINCAGAGPGARMLDREGNPHPLDLYRKIVELDLIGLFDVNRWSASLMARNEPGESGERGLIVNTASIAGYEGQVGQAAYSAAKGGVIAMTLPMARDLAASGIRVMTICPGIMDTPAFGDVDDALKQKLADIHVFPKRLGTPEDFGRLAASFLENTLLNGEVVRLDAATRLGPR</sequence>
<keyword evidence="5" id="KW-1185">Reference proteome</keyword>
<dbReference type="Proteomes" id="UP001067235">
    <property type="component" value="Unassembled WGS sequence"/>
</dbReference>
<dbReference type="InterPro" id="IPR020904">
    <property type="entry name" value="Sc_DH/Rdtase_CS"/>
</dbReference>
<proteinExistence type="inferred from homology"/>
<organism evidence="4 5">
    <name type="scientific">Gordonia rubripertincta</name>
    <name type="common">Rhodococcus corallinus</name>
    <dbReference type="NCBI Taxonomy" id="36822"/>
    <lineage>
        <taxon>Bacteria</taxon>
        <taxon>Bacillati</taxon>
        <taxon>Actinomycetota</taxon>
        <taxon>Actinomycetes</taxon>
        <taxon>Mycobacteriales</taxon>
        <taxon>Gordoniaceae</taxon>
        <taxon>Gordonia</taxon>
    </lineage>
</organism>
<gene>
    <name evidence="4" type="ORF">O4213_15670</name>
</gene>
<dbReference type="InterPro" id="IPR036291">
    <property type="entry name" value="NAD(P)-bd_dom_sf"/>
</dbReference>
<dbReference type="SUPFAM" id="SSF51735">
    <property type="entry name" value="NAD(P)-binding Rossmann-fold domains"/>
    <property type="match status" value="1"/>
</dbReference>
<keyword evidence="2" id="KW-0560">Oxidoreductase</keyword>
<dbReference type="PROSITE" id="PS00061">
    <property type="entry name" value="ADH_SHORT"/>
    <property type="match status" value="1"/>
</dbReference>
<name>A0ABT4MWN8_GORRU</name>
<dbReference type="Pfam" id="PF00106">
    <property type="entry name" value="adh_short"/>
    <property type="match status" value="1"/>
</dbReference>
<dbReference type="Gene3D" id="3.40.50.720">
    <property type="entry name" value="NAD(P)-binding Rossmann-like Domain"/>
    <property type="match status" value="1"/>
</dbReference>
<evidence type="ECO:0000256" key="3">
    <source>
        <dbReference type="RuleBase" id="RU000363"/>
    </source>
</evidence>
<dbReference type="PRINTS" id="PR00080">
    <property type="entry name" value="SDRFAMILY"/>
</dbReference>
<evidence type="ECO:0000313" key="5">
    <source>
        <dbReference type="Proteomes" id="UP001067235"/>
    </source>
</evidence>
<comment type="similarity">
    <text evidence="1 3">Belongs to the short-chain dehydrogenases/reductases (SDR) family.</text>
</comment>
<dbReference type="PRINTS" id="PR00081">
    <property type="entry name" value="GDHRDH"/>
</dbReference>
<dbReference type="InterPro" id="IPR002347">
    <property type="entry name" value="SDR_fam"/>
</dbReference>
<protein>
    <submittedName>
        <fullName evidence="4">SDR family NAD(P)-dependent oxidoreductase</fullName>
    </submittedName>
</protein>
<dbReference type="PANTHER" id="PTHR43658:SF8">
    <property type="entry name" value="17-BETA-HYDROXYSTEROID DEHYDROGENASE 14-RELATED"/>
    <property type="match status" value="1"/>
</dbReference>
<accession>A0ABT4MWN8</accession>
<evidence type="ECO:0000256" key="1">
    <source>
        <dbReference type="ARBA" id="ARBA00006484"/>
    </source>
</evidence>
<comment type="caution">
    <text evidence="4">The sequence shown here is derived from an EMBL/GenBank/DDBJ whole genome shotgun (WGS) entry which is preliminary data.</text>
</comment>
<evidence type="ECO:0000313" key="4">
    <source>
        <dbReference type="EMBL" id="MCZ4551430.1"/>
    </source>
</evidence>
<dbReference type="PANTHER" id="PTHR43658">
    <property type="entry name" value="SHORT-CHAIN DEHYDROGENASE/REDUCTASE"/>
    <property type="match status" value="1"/>
</dbReference>